<keyword evidence="2" id="KW-1185">Reference proteome</keyword>
<protein>
    <submittedName>
        <fullName evidence="1">Uncharacterized protein</fullName>
    </submittedName>
</protein>
<accession>A0A6A6EDS4</accession>
<proteinExistence type="predicted"/>
<evidence type="ECO:0000313" key="2">
    <source>
        <dbReference type="Proteomes" id="UP000800200"/>
    </source>
</evidence>
<feature type="non-terminal residue" evidence="1">
    <location>
        <position position="86"/>
    </location>
</feature>
<name>A0A6A6EDS4_9PEZI</name>
<dbReference type="EMBL" id="ML994623">
    <property type="protein sequence ID" value="KAF2188718.1"/>
    <property type="molecule type" value="Genomic_DNA"/>
</dbReference>
<dbReference type="Proteomes" id="UP000800200">
    <property type="component" value="Unassembled WGS sequence"/>
</dbReference>
<sequence>MKRCTGKPFAKCPTIKIQGSRKCRLFLGRFVFSLPKAGHRSWTQMFLALWIYAELHECKAYRTHRIPISGFRLQVLLRIARMHAAV</sequence>
<reference evidence="1" key="1">
    <citation type="journal article" date="2020" name="Stud. Mycol.">
        <title>101 Dothideomycetes genomes: a test case for predicting lifestyles and emergence of pathogens.</title>
        <authorList>
            <person name="Haridas S."/>
            <person name="Albert R."/>
            <person name="Binder M."/>
            <person name="Bloem J."/>
            <person name="Labutti K."/>
            <person name="Salamov A."/>
            <person name="Andreopoulos B."/>
            <person name="Baker S."/>
            <person name="Barry K."/>
            <person name="Bills G."/>
            <person name="Bluhm B."/>
            <person name="Cannon C."/>
            <person name="Castanera R."/>
            <person name="Culley D."/>
            <person name="Daum C."/>
            <person name="Ezra D."/>
            <person name="Gonzalez J."/>
            <person name="Henrissat B."/>
            <person name="Kuo A."/>
            <person name="Liang C."/>
            <person name="Lipzen A."/>
            <person name="Lutzoni F."/>
            <person name="Magnuson J."/>
            <person name="Mondo S."/>
            <person name="Nolan M."/>
            <person name="Ohm R."/>
            <person name="Pangilinan J."/>
            <person name="Park H.-J."/>
            <person name="Ramirez L."/>
            <person name="Alfaro M."/>
            <person name="Sun H."/>
            <person name="Tritt A."/>
            <person name="Yoshinaga Y."/>
            <person name="Zwiers L.-H."/>
            <person name="Turgeon B."/>
            <person name="Goodwin S."/>
            <person name="Spatafora J."/>
            <person name="Crous P."/>
            <person name="Grigoriev I."/>
        </authorList>
    </citation>
    <scope>NUCLEOTIDE SEQUENCE</scope>
    <source>
        <strain evidence="1">CBS 207.26</strain>
    </source>
</reference>
<organism evidence="1 2">
    <name type="scientific">Zopfia rhizophila CBS 207.26</name>
    <dbReference type="NCBI Taxonomy" id="1314779"/>
    <lineage>
        <taxon>Eukaryota</taxon>
        <taxon>Fungi</taxon>
        <taxon>Dikarya</taxon>
        <taxon>Ascomycota</taxon>
        <taxon>Pezizomycotina</taxon>
        <taxon>Dothideomycetes</taxon>
        <taxon>Dothideomycetes incertae sedis</taxon>
        <taxon>Zopfiaceae</taxon>
        <taxon>Zopfia</taxon>
    </lineage>
</organism>
<dbReference type="AlphaFoldDB" id="A0A6A6EDS4"/>
<evidence type="ECO:0000313" key="1">
    <source>
        <dbReference type="EMBL" id="KAF2188718.1"/>
    </source>
</evidence>
<gene>
    <name evidence="1" type="ORF">K469DRAFT_703325</name>
</gene>